<proteinExistence type="predicted"/>
<evidence type="ECO:0000256" key="1">
    <source>
        <dbReference type="SAM" id="Coils"/>
    </source>
</evidence>
<reference evidence="4 5" key="1">
    <citation type="submission" date="2019-12" db="EMBL/GenBank/DDBJ databases">
        <authorList>
            <person name="Ansaldi M."/>
            <person name="Clavijo F."/>
        </authorList>
    </citation>
    <scope>NUCLEOTIDE SEQUENCE [LARGE SCALE GENOMIC DNA]</scope>
</reference>
<dbReference type="Pfam" id="PF06791">
    <property type="entry name" value="TMP_2"/>
    <property type="match status" value="1"/>
</dbReference>
<feature type="domain" description="Bacteriophage tail tape measure N-terminal" evidence="3">
    <location>
        <begin position="332"/>
        <end position="520"/>
    </location>
</feature>
<dbReference type="EMBL" id="LR743530">
    <property type="protein sequence ID" value="CAA2409763.1"/>
    <property type="molecule type" value="Genomic_DNA"/>
</dbReference>
<dbReference type="KEGG" id="vg:79707308"/>
<feature type="coiled-coil region" evidence="1">
    <location>
        <begin position="245"/>
        <end position="275"/>
    </location>
</feature>
<keyword evidence="5" id="KW-1185">Reference proteome</keyword>
<feature type="coiled-coil region" evidence="1">
    <location>
        <begin position="156"/>
        <end position="201"/>
    </location>
</feature>
<accession>A0A679KGG1</accession>
<keyword evidence="2" id="KW-0812">Transmembrane</keyword>
<dbReference type="GeneID" id="79707308"/>
<keyword evidence="2" id="KW-1133">Transmembrane helix</keyword>
<sequence length="1211" mass="129183">MADDNIQVVVEDKIAAGVTTKLNSMADAADKAGSKVDALVKSLGKVKVSAFDQAAISAEKLREATAKADVAEQRRQQQIAKTEASIAKMIEAENNQRVSTQKLQQELAKTDKALLDVATGEEKLRGETQKTQQQMARTESSLAKLVEGENRVAQAKEKSAESSRKAQAKISDAEQKAAKKIADAQQAAADAAAAAAAAEVERTERISAMVDASLREVEARNEANRASLAAAESSSENAKAIRSEADAMAERVAAMQKAEKAAEENAAVVAELNRQLAVGVKTTEDVARVEALLDRAMAKGALSTEQQAKALANLDKQASKIKNVSNEVQNLGGVSAQTSRQITSMIVNLAQGQWAAARANIVGMAQSTGLLNGTLTGLGTAAGGAAAGLAGLLAYVALIGAAALKSRNEYDEFNNSLLTNGRISGATAGELAVLSSRIGEITHNYEEARGAVNALARDGRVSADQLQAVATSAASFAKLSGTEVKEISKELLTVFDDPVKAAAELNAKYSFLTVATYKQVAALQEQGDKQAAATRLLEEFGATSSKRLAEATNDTNGLAAAWQKVGNTIEWAMQRFKEESAILTGSASKMEELAVLQQRMAKFNEQPAWVKGLTPDALIEKNTKRIKELTDSIEAEQKAAREAAKAQQVHDKAIAATDSLKARELQLDKTAQKTKELKDLNAELTAAYIGGNSGITMDDNGNFNDARSLKLIAAINEKYKDKGAERAAKAAAKAEETRAGALAKVNAQLDNEIARMGMLGSEREAQEQFDKVSEALMGRRITLTEQEKNAIREKVDLLAKARDEQAAMDRIYQQATGPLRDFNATLDAANKLVEKGAITWQQFFGVTAQAEEAYKSAIDPLYQINKGLDEQTKLLALNSQQREIETQLIAAQNQAIASGQKIRDEDLAQLRARLTVMQELQRVSAIEDSIRQGSGSQRKQDSQDRIKAATNVAGQGGVDPTDIVGMMAQQNAGLQATQAYTQYQVESYTQMYAEIDALRQADLLSDTDAQLAKFAVFQQQSQQYLTAASTVFSSLSTLQSSENKKQAAIGKKAAIAQTLIQTYQSATSSFSAMSGIPYIGPILGVAAAAAAIAAGMANVQKIRATNAGFMDGGYTGNMPRTSIAGPVHGQEYVFDAAATQRIGVGNLEALRRGRVPTQIAAQAEGQGSGQRANFAPTINVNVEGGRMDRRTPEQIARATRTGVSKEYERSY</sequence>
<evidence type="ECO:0000313" key="5">
    <source>
        <dbReference type="Proteomes" id="UP000464334"/>
    </source>
</evidence>
<evidence type="ECO:0000256" key="2">
    <source>
        <dbReference type="SAM" id="Phobius"/>
    </source>
</evidence>
<name>A0A679KGG1_9CAUD</name>
<organism evidence="4 5">
    <name type="scientific">Xanthomonas phage Suba</name>
    <dbReference type="NCBI Taxonomy" id="2674975"/>
    <lineage>
        <taxon>Viruses</taxon>
        <taxon>Duplodnaviria</taxon>
        <taxon>Heunggongvirae</taxon>
        <taxon>Uroviricota</taxon>
        <taxon>Caudoviricetes</taxon>
        <taxon>Stanbaylleyvirinae</taxon>
        <taxon>Subavirus</taxon>
        <taxon>Subavirus suba</taxon>
    </lineage>
</organism>
<keyword evidence="1" id="KW-0175">Coiled coil</keyword>
<evidence type="ECO:0000259" key="3">
    <source>
        <dbReference type="Pfam" id="PF06791"/>
    </source>
</evidence>
<feature type="coiled-coil region" evidence="1">
    <location>
        <begin position="586"/>
        <end position="687"/>
    </location>
</feature>
<feature type="transmembrane region" description="Helical" evidence="2">
    <location>
        <begin position="1078"/>
        <end position="1099"/>
    </location>
</feature>
<keyword evidence="2" id="KW-0472">Membrane</keyword>
<protein>
    <submittedName>
        <fullName evidence="4">Phage Tape measure protein</fullName>
    </submittedName>
</protein>
<dbReference type="InterPro" id="IPR009628">
    <property type="entry name" value="Phage_tape_measure_N"/>
</dbReference>
<evidence type="ECO:0000313" key="4">
    <source>
        <dbReference type="EMBL" id="CAA2409763.1"/>
    </source>
</evidence>
<dbReference type="RefSeq" id="YP_010742768.1">
    <property type="nucleotide sequence ID" value="NC_073092.1"/>
</dbReference>
<dbReference type="Proteomes" id="UP000464334">
    <property type="component" value="Chromosome"/>
</dbReference>